<feature type="domain" description="Peptidase C14 caspase" evidence="2">
    <location>
        <begin position="556"/>
        <end position="801"/>
    </location>
</feature>
<dbReference type="Proteomes" id="UP001301728">
    <property type="component" value="Unassembled WGS sequence"/>
</dbReference>
<sequence>MERLIAALGAEFDLTGEEIAEILWLFLQQRSGEPLSSVQPSSRKPIVAPASPINPLPSVNSPRTITPVDSPGPVPEKPVIDPIFEDYPKAGIYPKTQSNRQRSTTTGTLSLAVPDAPSLREPLSLARALRPLMSRVPSPKATQINETATAERTAAEGLCIPVLQPLQEPWLEIALVVDESISMVIWRHTVTELKRLLEHYGAFRDVRTWALVNDEQQKTIYLRAGIGVTTNYPRLHSPRELIDPAKRRLVLVVSDCVSAMWRNGDILPALQVWAENGPMAVVQMLPEWLWTRTALGFATSARFSGLTPGVANTALQMQVSSLWDDEDFEQGIKVPVLTLEPEIAATWSQMVSGQGNVWTPGFVFDKNPYCTEEIAPEDNSTSLSAEERVQGFRLNASPMARRLAGLLSAAPTICLPVVRIIQDTMLPESKQVHIAEVFLGGLLKPVSEIKPNTNPDAVQYDFMDGVRELLLNSTPQSDSLTVLDAVSKYVAARLGKTLQEFAALLKNPQQADNQDEQEQIQPFAEVTAKVLKRLGGEYARFAEDLERKSEAGLVEYALLIGIDFYFPHRLPDGGSYKNLRGCVRDINQAESFLRQLSTPPKQIFKLTASISENPDQPIEPPEQLPTYENIVAAFKQIRDIAEPGDRIYIHVSGHGDRAKTIYPEIKGESGIDSGIVPTDVVSANGRYLRDLELASLLREMVDKKLMVTGVLDCVNSGGIIHDGIFGTEILPKEGCVLLTACRPIEQAYEGVFDGQRMGAFTYYLLQTLAKTPLKSMKYQMLHDCVKAKVSNQFEKQIPMLKGEGDRLIFGWKYIPTKYTATVSKVDSDKKRIQLNIGEVQGFIKGAEFILYPFGTTTFSEEEQLALVRLIEVGAGESWGQIQTIFSEKPVEVGDWGMLTLASPNLVRKVYLLEDDTITTEVNQQIALQKIKDLTFRKTWIEFTDEFEQADYFVRVIILDEEKAIQYQVKMNEVVYEICDKTQTPIILQPVLRVNEPQSASRLIQRLIHITKYQIVQTLDNNNPMSRLADKIAVRLTTELNPNQNLNPAENPAEVTINQDETYWLEIQNHSKTALNIAVFNLQPNWAIRPVLKDTMGLEIITLDAQQKGTIRLPYIEKSENSKNIFKVIAYVGDINFRLYELPPLDQDKQATQDIPINPLEEYPTTEDQSPEQKSSGDIKREVFASDQWTTVQFTVLHR</sequence>
<dbReference type="NCBIfam" id="NF041121">
    <property type="entry name" value="SAV_2336_NTERM"/>
    <property type="match status" value="1"/>
</dbReference>
<comment type="caution">
    <text evidence="3">The sequence shown here is derived from an EMBL/GenBank/DDBJ whole genome shotgun (WGS) entry which is preliminary data.</text>
</comment>
<dbReference type="InterPro" id="IPR011600">
    <property type="entry name" value="Pept_C14_caspase"/>
</dbReference>
<evidence type="ECO:0000313" key="3">
    <source>
        <dbReference type="EMBL" id="MEA5520462.1"/>
    </source>
</evidence>
<feature type="region of interest" description="Disordered" evidence="1">
    <location>
        <begin position="1159"/>
        <end position="1179"/>
    </location>
</feature>
<accession>A0ABU5TZU6</accession>
<protein>
    <submittedName>
        <fullName evidence="3">SAV_2336 N-terminal domain-related protein</fullName>
    </submittedName>
</protein>
<keyword evidence="4" id="KW-1185">Reference proteome</keyword>
<dbReference type="PANTHER" id="PTHR48104">
    <property type="entry name" value="METACASPASE-4"/>
    <property type="match status" value="1"/>
</dbReference>
<dbReference type="EMBL" id="JAYGHT010000081">
    <property type="protein sequence ID" value="MEA5520462.1"/>
    <property type="molecule type" value="Genomic_DNA"/>
</dbReference>
<evidence type="ECO:0000259" key="2">
    <source>
        <dbReference type="Pfam" id="PF00656"/>
    </source>
</evidence>
<dbReference type="InterPro" id="IPR047738">
    <property type="entry name" value="SAV_2336-like_N"/>
</dbReference>
<dbReference type="InterPro" id="IPR050452">
    <property type="entry name" value="Metacaspase"/>
</dbReference>
<organism evidence="3 4">
    <name type="scientific">Limnoraphis robusta CCNP1315</name>
    <dbReference type="NCBI Taxonomy" id="3110306"/>
    <lineage>
        <taxon>Bacteria</taxon>
        <taxon>Bacillati</taxon>
        <taxon>Cyanobacteriota</taxon>
        <taxon>Cyanophyceae</taxon>
        <taxon>Oscillatoriophycideae</taxon>
        <taxon>Oscillatoriales</taxon>
        <taxon>Sirenicapillariaceae</taxon>
        <taxon>Limnoraphis</taxon>
    </lineage>
</organism>
<dbReference type="Gene3D" id="3.40.50.1460">
    <property type="match status" value="1"/>
</dbReference>
<dbReference type="RefSeq" id="WP_323223311.1">
    <property type="nucleotide sequence ID" value="NZ_JAYGHT010000081.1"/>
</dbReference>
<proteinExistence type="predicted"/>
<reference evidence="3 4" key="1">
    <citation type="submission" date="2023-12" db="EMBL/GenBank/DDBJ databases">
        <title>Baltic Sea Cyanobacteria.</title>
        <authorList>
            <person name="Delbaje E."/>
            <person name="Fewer D.P."/>
            <person name="Shishido T.K."/>
        </authorList>
    </citation>
    <scope>NUCLEOTIDE SEQUENCE [LARGE SCALE GENOMIC DNA]</scope>
    <source>
        <strain evidence="3 4">CCNP 1315</strain>
    </source>
</reference>
<dbReference type="PANTHER" id="PTHR48104:SF30">
    <property type="entry name" value="METACASPASE-1"/>
    <property type="match status" value="1"/>
</dbReference>
<name>A0ABU5TZU6_9CYAN</name>
<evidence type="ECO:0000256" key="1">
    <source>
        <dbReference type="SAM" id="MobiDB-lite"/>
    </source>
</evidence>
<gene>
    <name evidence="3" type="ORF">VB854_16055</name>
</gene>
<dbReference type="Pfam" id="PF00656">
    <property type="entry name" value="Peptidase_C14"/>
    <property type="match status" value="1"/>
</dbReference>
<evidence type="ECO:0000313" key="4">
    <source>
        <dbReference type="Proteomes" id="UP001301728"/>
    </source>
</evidence>
<feature type="region of interest" description="Disordered" evidence="1">
    <location>
        <begin position="34"/>
        <end position="79"/>
    </location>
</feature>